<feature type="compositionally biased region" description="Gly residues" evidence="1">
    <location>
        <begin position="257"/>
        <end position="268"/>
    </location>
</feature>
<dbReference type="OMA" id="RMAKHND"/>
<feature type="compositionally biased region" description="Low complexity" evidence="1">
    <location>
        <begin position="1257"/>
        <end position="1270"/>
    </location>
</feature>
<feature type="region of interest" description="Disordered" evidence="1">
    <location>
        <begin position="844"/>
        <end position="879"/>
    </location>
</feature>
<feature type="region of interest" description="Disordered" evidence="1">
    <location>
        <begin position="407"/>
        <end position="458"/>
    </location>
</feature>
<feature type="compositionally biased region" description="Low complexity" evidence="1">
    <location>
        <begin position="2057"/>
        <end position="2066"/>
    </location>
</feature>
<feature type="compositionally biased region" description="Low complexity" evidence="1">
    <location>
        <begin position="407"/>
        <end position="431"/>
    </location>
</feature>
<accession>A0A2K3D283</accession>
<feature type="region of interest" description="Disordered" evidence="1">
    <location>
        <begin position="951"/>
        <end position="998"/>
    </location>
</feature>
<feature type="region of interest" description="Disordered" evidence="1">
    <location>
        <begin position="1617"/>
        <end position="1731"/>
    </location>
</feature>
<feature type="compositionally biased region" description="Basic residues" evidence="1">
    <location>
        <begin position="1760"/>
        <end position="1772"/>
    </location>
</feature>
<feature type="region of interest" description="Disordered" evidence="1">
    <location>
        <begin position="1754"/>
        <end position="1806"/>
    </location>
</feature>
<feature type="region of interest" description="Disordered" evidence="1">
    <location>
        <begin position="629"/>
        <end position="649"/>
    </location>
</feature>
<feature type="compositionally biased region" description="Polar residues" evidence="1">
    <location>
        <begin position="965"/>
        <end position="974"/>
    </location>
</feature>
<name>A0A2K3D283_CHLRE</name>
<dbReference type="EMBL" id="CM008973">
    <property type="protein sequence ID" value="PNW74648.1"/>
    <property type="molecule type" value="Genomic_DNA"/>
</dbReference>
<feature type="region of interest" description="Disordered" evidence="1">
    <location>
        <begin position="1017"/>
        <end position="1064"/>
    </location>
</feature>
<evidence type="ECO:0000313" key="2">
    <source>
        <dbReference type="EMBL" id="PNW74648.1"/>
    </source>
</evidence>
<feature type="compositionally biased region" description="Low complexity" evidence="1">
    <location>
        <begin position="1773"/>
        <end position="1782"/>
    </location>
</feature>
<feature type="region of interest" description="Disordered" evidence="1">
    <location>
        <begin position="1165"/>
        <end position="1201"/>
    </location>
</feature>
<feature type="compositionally biased region" description="Basic residues" evidence="1">
    <location>
        <begin position="1679"/>
        <end position="1688"/>
    </location>
</feature>
<feature type="region of interest" description="Disordered" evidence="1">
    <location>
        <begin position="169"/>
        <end position="395"/>
    </location>
</feature>
<evidence type="ECO:0000313" key="3">
    <source>
        <dbReference type="Proteomes" id="UP000006906"/>
    </source>
</evidence>
<gene>
    <name evidence="2" type="ORF">CHLRE_12g488750v5</name>
</gene>
<evidence type="ECO:0000256" key="1">
    <source>
        <dbReference type="SAM" id="MobiDB-lite"/>
    </source>
</evidence>
<feature type="region of interest" description="Disordered" evidence="1">
    <location>
        <begin position="575"/>
        <end position="608"/>
    </location>
</feature>
<feature type="compositionally biased region" description="Basic residues" evidence="1">
    <location>
        <begin position="303"/>
        <end position="312"/>
    </location>
</feature>
<dbReference type="Proteomes" id="UP000006906">
    <property type="component" value="Chromosome 12"/>
</dbReference>
<dbReference type="InParanoid" id="A0A2K3D283"/>
<feature type="compositionally biased region" description="Gly residues" evidence="1">
    <location>
        <begin position="2208"/>
        <end position="2223"/>
    </location>
</feature>
<keyword evidence="3" id="KW-1185">Reference proteome</keyword>
<organism evidence="2 3">
    <name type="scientific">Chlamydomonas reinhardtii</name>
    <name type="common">Chlamydomonas smithii</name>
    <dbReference type="NCBI Taxonomy" id="3055"/>
    <lineage>
        <taxon>Eukaryota</taxon>
        <taxon>Viridiplantae</taxon>
        <taxon>Chlorophyta</taxon>
        <taxon>core chlorophytes</taxon>
        <taxon>Chlorophyceae</taxon>
        <taxon>CS clade</taxon>
        <taxon>Chlamydomonadales</taxon>
        <taxon>Chlamydomonadaceae</taxon>
        <taxon>Chlamydomonas</taxon>
    </lineage>
</organism>
<dbReference type="KEGG" id="cre:CHLRE_12g488750v5"/>
<feature type="region of interest" description="Disordered" evidence="1">
    <location>
        <begin position="1522"/>
        <end position="1542"/>
    </location>
</feature>
<dbReference type="OrthoDB" id="550545at2759"/>
<feature type="region of interest" description="Disordered" evidence="1">
    <location>
        <begin position="1224"/>
        <end position="1272"/>
    </location>
</feature>
<dbReference type="STRING" id="3055.A0A2K3D283"/>
<feature type="compositionally biased region" description="Basic and acidic residues" evidence="1">
    <location>
        <begin position="1"/>
        <end position="10"/>
    </location>
</feature>
<feature type="compositionally biased region" description="Basic and acidic residues" evidence="1">
    <location>
        <begin position="292"/>
        <end position="302"/>
    </location>
</feature>
<dbReference type="Gramene" id="PNW74648">
    <property type="protein sequence ID" value="PNW74648"/>
    <property type="gene ID" value="CHLRE_12g488750v5"/>
</dbReference>
<dbReference type="RefSeq" id="XP_042918054.1">
    <property type="nucleotide sequence ID" value="XM_043067880.1"/>
</dbReference>
<feature type="region of interest" description="Disordered" evidence="1">
    <location>
        <begin position="1940"/>
        <end position="1966"/>
    </location>
</feature>
<proteinExistence type="predicted"/>
<feature type="compositionally biased region" description="Gly residues" evidence="1">
    <location>
        <begin position="590"/>
        <end position="599"/>
    </location>
</feature>
<feature type="compositionally biased region" description="Acidic residues" evidence="1">
    <location>
        <begin position="2047"/>
        <end position="2056"/>
    </location>
</feature>
<feature type="region of interest" description="Disordered" evidence="1">
    <location>
        <begin position="2196"/>
        <end position="2229"/>
    </location>
</feature>
<feature type="compositionally biased region" description="Basic and acidic residues" evidence="1">
    <location>
        <begin position="209"/>
        <end position="226"/>
    </location>
</feature>
<feature type="compositionally biased region" description="Basic and acidic residues" evidence="1">
    <location>
        <begin position="189"/>
        <end position="201"/>
    </location>
</feature>
<sequence length="2307" mass="229729">MEESVSKDKGAALQRFLSRNRAKSARREQRDGPASPALRWADADVDRSTPGGSPSPTRGDGRPESAYGAHQLHTVQSMAASNYGKLSDLDEHIRGALESHDTHRDLLAETMARMAKHNDRLKWESQRLQGDVRDKAAKTIQVWWRLYYHRLKEQRKIEKRLKSTWMQSVRRMTLPPAPPERPEFEDDDGNARGDGEGDGGKKKGKKDKGKAGEHADDEAERVGADGKKKKSKSKKGKGSKSGEMGADGANGDEGGEGADGTNGIGAEGDSGADGKKKRKAKKAKRSGGAEGNEEHVSEEDGGKKKKKGKKRKQAGDGGDGHVEGDEHSSSDSSSSSSSSGSSSSSSSSSSGGDSSGSSSGGGSSDSSEPEAERGESKAAKRLPKAAKSKAGDVPAVGLDALSHSVAVASGSGRARATSRSASARSARSGTSEVLEGDVAGGSLRGTLQAQPSMRRGGAYNPRDAIAAAAAASAAAAARRGGQGTGTRPLGDAGGFEGADASSPALLPFQGDARNIASTLRVVDPLTGAVLSGAAPIAGGASAGGYEPRTRTVSTSDLLTAAADSPLSRTRTLSHHETTCGGEHGPAAAAGAGGAGGGGSPVRQGGSPIRRAKSFYGTTLPAGVESYLARSPRGQPSSGGVYGPSADGGGDGGRLADAAAAVQLQSGTSRSFGDDSSRRVLQLVGEAGGASGEVRTPLRKAITFHVAGLLPEDAGTEGAGHADGSADSGAAAAVVAREAMAHDTSQLPRSAAAVAGAGSGLGVSAFAPAASLPAVGSLDASAGATSPAAGGAADAFPEPALLVPRPASTSAPQLTFADDDLELPSHSGRAGVAAAVGNAAAAAGEQGSSLSLARSRRDSPPRGSSTRTAPCSPQREPSAAALSAAMQIEATAGSLTTTGVAPSAAAANATVGSPYASPFTSYGFGAPSQPGGDVVSVLRVTSLGAKSGLVLPSQSARGNASPLRRQGQSLHSSLASPLLGTGGSPARSQPGQRAALAAEASASCTSGALRRGEAVAGGPHLDREAGLNGQRAETAAPSEQGYGGGGGGGEEQWEAEGKGEGGVNYAKEGGEGALLAEASARSVGAADGDENGCGGAGLHAGGEPSSMSLKSQKSTGLLMGQRGTVAVSTAMAGKSWRSGADALRSVFTTAQVDPDVLIQRAMTPPRGVRGVPVASAHHSHQHHSHHNQQHQHQHGSAAAAASELYPRSNLAQHLNQLLHHPTKSLQQKLTGAARPTHGHTSPPGRGPLQPQHQQPAAGGRSYRRSSSPNRGADAPAAVYYGHYASPGAAAGTGATAEADAAVSGPAVEPHHVVVTATAAANAAGADAVAAVALQSCLAVDDVAVHGPQHAVAGMGEVQGVAGDGGQLAEGGSAAPPRKPPDHVQAGAAVLLPPGSASTPGTAVSIGDGMALGVMRQPEPTSSGLSFMEVAGGVEAGQDAADLVASAAQGLASVAEAARDPADGFMALQPVGARVQPLLPRLDSGRGSPYTDANAAAAAAGAGGGGGSRPASAGLSLPALTQGASGAAGGAVSGESSTVSSPVRVSQLQLPGRVQPLFPAPQHAEGASEALPAHAAGTAPLSRHPPGWAAGPATAEVDSASLSAPPQLLSKAVSYGYGLRQQQQQGGGSPLPGLPAASPSGRSRLTSARLAPLATGVGGSPSASPSPSPSGAAAAAQRQGRPPHRLPAPHHHPDDAAHGLVKRSHTQALSTSAEHEEVDGAAEGGFASAPGSPAAYSAAARSHATLGAHLASPTYWSSAQTHHSHHGTGQHGHQHQAAAAAATSETDSPSQQHQPRRTADLGHSSGVGANADTEAAAALLPPPHVLGVAAPKTQAAALARGQGYVVGPHNVMSAVRASMYDDLLGAGGAGAGLGAGSWLTRYAAPVDPALNQPPSPRHHHHPHGYQYTGGHGAADHHFHAQPPGAGAGACEALADQSLLLQEDPTSPPMHRRGPPDPGQEPASMQAASPTKPLLLHQLPYPHPQGQEQQLPRRSFERSLPPAVMSAWPASPGQPRMPGFSITDDGDGAYGSRSEQQFDWGYGPGQDSYAYEEYEEDEGQAASPQRGAGSRYGGSGSMAGVGGGTGAFGGSGGLPQVPPPPRLMTRLVVKRPAPVLRLPVVAASQAAALQQSLADRYGPISTSGVGGPGLGLGAPELSTASLPAAAFHTSMTASCDGVLRDRVAPSKIRTYSPGPFMMTSGSPPGLPSPVGGAGGAGAGAGGGPGGPLSAEPSRLAASASAALLGMEASGYSTVSSLGLGATVPLPPGAGSKAALKEWRALEKWWAAKGLDGAVVQFNKQAVPHKRSAYL</sequence>
<feature type="compositionally biased region" description="Basic residues" evidence="1">
    <location>
        <begin position="227"/>
        <end position="238"/>
    </location>
</feature>
<feature type="region of interest" description="Disordered" evidence="1">
    <location>
        <begin position="1"/>
        <end position="66"/>
    </location>
</feature>
<protein>
    <submittedName>
        <fullName evidence="2">Uncharacterized protein</fullName>
    </submittedName>
</protein>
<feature type="compositionally biased region" description="Gly residues" evidence="1">
    <location>
        <begin position="1040"/>
        <end position="1049"/>
    </location>
</feature>
<feature type="compositionally biased region" description="Low complexity" evidence="1">
    <location>
        <begin position="1658"/>
        <end position="1678"/>
    </location>
</feature>
<feature type="compositionally biased region" description="Basic residues" evidence="1">
    <location>
        <begin position="275"/>
        <end position="285"/>
    </location>
</feature>
<feature type="compositionally biased region" description="Low complexity" evidence="1">
    <location>
        <begin position="330"/>
        <end position="357"/>
    </location>
</feature>
<feature type="compositionally biased region" description="Gly residues" evidence="1">
    <location>
        <begin position="639"/>
        <end position="649"/>
    </location>
</feature>
<feature type="compositionally biased region" description="Basic and acidic residues" evidence="1">
    <location>
        <begin position="318"/>
        <end position="329"/>
    </location>
</feature>
<feature type="region of interest" description="Disordered" evidence="1">
    <location>
        <begin position="1886"/>
        <end position="1926"/>
    </location>
</feature>
<feature type="compositionally biased region" description="Basic residues" evidence="1">
    <location>
        <begin position="1176"/>
        <end position="1192"/>
    </location>
</feature>
<feature type="compositionally biased region" description="Low complexity" evidence="1">
    <location>
        <begin position="1722"/>
        <end position="1731"/>
    </location>
</feature>
<feature type="region of interest" description="Disordered" evidence="1">
    <location>
        <begin position="2002"/>
        <end position="2072"/>
    </location>
</feature>
<reference evidence="2 3" key="1">
    <citation type="journal article" date="2007" name="Science">
        <title>The Chlamydomonas genome reveals the evolution of key animal and plant functions.</title>
        <authorList>
            <person name="Merchant S.S."/>
            <person name="Prochnik S.E."/>
            <person name="Vallon O."/>
            <person name="Harris E.H."/>
            <person name="Karpowicz S.J."/>
            <person name="Witman G.B."/>
            <person name="Terry A."/>
            <person name="Salamov A."/>
            <person name="Fritz-Laylin L.K."/>
            <person name="Marechal-Drouard L."/>
            <person name="Marshall W.F."/>
            <person name="Qu L.H."/>
            <person name="Nelson D.R."/>
            <person name="Sanderfoot A.A."/>
            <person name="Spalding M.H."/>
            <person name="Kapitonov V.V."/>
            <person name="Ren Q."/>
            <person name="Ferris P."/>
            <person name="Lindquist E."/>
            <person name="Shapiro H."/>
            <person name="Lucas S.M."/>
            <person name="Grimwood J."/>
            <person name="Schmutz J."/>
            <person name="Cardol P."/>
            <person name="Cerutti H."/>
            <person name="Chanfreau G."/>
            <person name="Chen C.L."/>
            <person name="Cognat V."/>
            <person name="Croft M.T."/>
            <person name="Dent R."/>
            <person name="Dutcher S."/>
            <person name="Fernandez E."/>
            <person name="Fukuzawa H."/>
            <person name="Gonzalez-Ballester D."/>
            <person name="Gonzalez-Halphen D."/>
            <person name="Hallmann A."/>
            <person name="Hanikenne M."/>
            <person name="Hippler M."/>
            <person name="Inwood W."/>
            <person name="Jabbari K."/>
            <person name="Kalanon M."/>
            <person name="Kuras R."/>
            <person name="Lefebvre P.A."/>
            <person name="Lemaire S.D."/>
            <person name="Lobanov A.V."/>
            <person name="Lohr M."/>
            <person name="Manuell A."/>
            <person name="Meier I."/>
            <person name="Mets L."/>
            <person name="Mittag M."/>
            <person name="Mittelmeier T."/>
            <person name="Moroney J.V."/>
            <person name="Moseley J."/>
            <person name="Napoli C."/>
            <person name="Nedelcu A.M."/>
            <person name="Niyogi K."/>
            <person name="Novoselov S.V."/>
            <person name="Paulsen I.T."/>
            <person name="Pazour G."/>
            <person name="Purton S."/>
            <person name="Ral J.P."/>
            <person name="Riano-Pachon D.M."/>
            <person name="Riekhof W."/>
            <person name="Rymarquis L."/>
            <person name="Schroda M."/>
            <person name="Stern D."/>
            <person name="Umen J."/>
            <person name="Willows R."/>
            <person name="Wilson N."/>
            <person name="Zimmer S.L."/>
            <person name="Allmer J."/>
            <person name="Balk J."/>
            <person name="Bisova K."/>
            <person name="Chen C.J."/>
            <person name="Elias M."/>
            <person name="Gendler K."/>
            <person name="Hauser C."/>
            <person name="Lamb M.R."/>
            <person name="Ledford H."/>
            <person name="Long J.C."/>
            <person name="Minagawa J."/>
            <person name="Page M.D."/>
            <person name="Pan J."/>
            <person name="Pootakham W."/>
            <person name="Roje S."/>
            <person name="Rose A."/>
            <person name="Stahlberg E."/>
            <person name="Terauchi A.M."/>
            <person name="Yang P."/>
            <person name="Ball S."/>
            <person name="Bowler C."/>
            <person name="Dieckmann C.L."/>
            <person name="Gladyshev V.N."/>
            <person name="Green P."/>
            <person name="Jorgensen R."/>
            <person name="Mayfield S."/>
            <person name="Mueller-Roeber B."/>
            <person name="Rajamani S."/>
            <person name="Sayre R.T."/>
            <person name="Brokstein P."/>
            <person name="Dubchak I."/>
            <person name="Goodstein D."/>
            <person name="Hornick L."/>
            <person name="Huang Y.W."/>
            <person name="Jhaveri J."/>
            <person name="Luo Y."/>
            <person name="Martinez D."/>
            <person name="Ngau W.C."/>
            <person name="Otillar B."/>
            <person name="Poliakov A."/>
            <person name="Porter A."/>
            <person name="Szajkowski L."/>
            <person name="Werner G."/>
            <person name="Zhou K."/>
            <person name="Grigoriev I.V."/>
            <person name="Rokhsar D.S."/>
            <person name="Grossman A.R."/>
        </authorList>
    </citation>
    <scope>NUCLEOTIDE SEQUENCE [LARGE SCALE GENOMIC DNA]</scope>
    <source>
        <strain evidence="3">CC-503</strain>
    </source>
</reference>
<dbReference type="GeneID" id="5716669"/>
<dbReference type="ExpressionAtlas" id="A0A2K3D283">
    <property type="expression patterns" value="baseline"/>
</dbReference>